<evidence type="ECO:0000313" key="3">
    <source>
        <dbReference type="Proteomes" id="UP000003688"/>
    </source>
</evidence>
<dbReference type="Proteomes" id="UP000003688">
    <property type="component" value="Unassembled WGS sequence"/>
</dbReference>
<dbReference type="OrthoDB" id="9759676at2"/>
<evidence type="ECO:0000313" key="2">
    <source>
        <dbReference type="EMBL" id="EEF58140.1"/>
    </source>
</evidence>
<keyword evidence="3" id="KW-1185">Reference proteome</keyword>
<sequence>MGLHLKELLFGKPLRTEEEQGEQVGVARAIPVLGLDALGSSSYGPEAAMTILLPLGALASGYIGWITACIVIVLIAVFVSYLQTIPAYPQGGGSFTVAKENLGGFAGLLAASALSIEALWRSQCM</sequence>
<reference evidence="2 3" key="1">
    <citation type="journal article" date="2011" name="J. Bacteriol.">
        <title>Genome sequence of 'Pedosphaera parvula' Ellin514, an aerobic Verrucomicrobial isolate from pasture soil.</title>
        <authorList>
            <person name="Kant R."/>
            <person name="van Passel M.W."/>
            <person name="Sangwan P."/>
            <person name="Palva A."/>
            <person name="Lucas S."/>
            <person name="Copeland A."/>
            <person name="Lapidus A."/>
            <person name="Glavina Del Rio T."/>
            <person name="Dalin E."/>
            <person name="Tice H."/>
            <person name="Bruce D."/>
            <person name="Goodwin L."/>
            <person name="Pitluck S."/>
            <person name="Chertkov O."/>
            <person name="Larimer F.W."/>
            <person name="Land M.L."/>
            <person name="Hauser L."/>
            <person name="Brettin T.S."/>
            <person name="Detter J.C."/>
            <person name="Han S."/>
            <person name="de Vos W.M."/>
            <person name="Janssen P.H."/>
            <person name="Smidt H."/>
        </authorList>
    </citation>
    <scope>NUCLEOTIDE SEQUENCE [LARGE SCALE GENOMIC DNA]</scope>
    <source>
        <strain evidence="2 3">Ellin514</strain>
    </source>
</reference>
<gene>
    <name evidence="2" type="ORF">Cflav_PD1484</name>
</gene>
<keyword evidence="1" id="KW-1133">Transmembrane helix</keyword>
<protein>
    <submittedName>
        <fullName evidence="2">Amino acid transporter</fullName>
    </submittedName>
</protein>
<feature type="transmembrane region" description="Helical" evidence="1">
    <location>
        <begin position="62"/>
        <end position="82"/>
    </location>
</feature>
<dbReference type="PANTHER" id="PTHR47704:SF1">
    <property type="entry name" value="POTASSIUM TRANSPORTER KIMA"/>
    <property type="match status" value="1"/>
</dbReference>
<dbReference type="InterPro" id="IPR053153">
    <property type="entry name" value="APC_K+_Transporter"/>
</dbReference>
<dbReference type="STRING" id="320771.Cflav_PD1484"/>
<comment type="caution">
    <text evidence="2">The sequence shown here is derived from an EMBL/GenBank/DDBJ whole genome shotgun (WGS) entry which is preliminary data.</text>
</comment>
<keyword evidence="1" id="KW-0812">Transmembrane</keyword>
<evidence type="ECO:0000256" key="1">
    <source>
        <dbReference type="SAM" id="Phobius"/>
    </source>
</evidence>
<proteinExistence type="predicted"/>
<name>B9XPV9_PEDPL</name>
<accession>B9XPV9</accession>
<dbReference type="PANTHER" id="PTHR47704">
    <property type="entry name" value="POTASSIUM TRANSPORTER KIMA"/>
    <property type="match status" value="1"/>
</dbReference>
<dbReference type="AlphaFoldDB" id="B9XPV9"/>
<dbReference type="RefSeq" id="WP_007417845.1">
    <property type="nucleotide sequence ID" value="NZ_ABOX02000049.1"/>
</dbReference>
<organism evidence="2 3">
    <name type="scientific">Pedosphaera parvula (strain Ellin514)</name>
    <dbReference type="NCBI Taxonomy" id="320771"/>
    <lineage>
        <taxon>Bacteria</taxon>
        <taxon>Pseudomonadati</taxon>
        <taxon>Verrucomicrobiota</taxon>
        <taxon>Pedosphaerae</taxon>
        <taxon>Pedosphaerales</taxon>
        <taxon>Pedosphaeraceae</taxon>
        <taxon>Pedosphaera</taxon>
    </lineage>
</organism>
<keyword evidence="1" id="KW-0472">Membrane</keyword>
<dbReference type="EMBL" id="ABOX02000049">
    <property type="protein sequence ID" value="EEF58140.1"/>
    <property type="molecule type" value="Genomic_DNA"/>
</dbReference>